<proteinExistence type="predicted"/>
<accession>A0A517W5Y8</accession>
<feature type="transmembrane region" description="Helical" evidence="2">
    <location>
        <begin position="36"/>
        <end position="62"/>
    </location>
</feature>
<keyword evidence="2" id="KW-0812">Transmembrane</keyword>
<dbReference type="AlphaFoldDB" id="A0A517W5Y8"/>
<dbReference type="EMBL" id="CP036347">
    <property type="protein sequence ID" value="QDU00673.1"/>
    <property type="molecule type" value="Genomic_DNA"/>
</dbReference>
<name>A0A517W5Y8_9PLAN</name>
<feature type="transmembrane region" description="Helical" evidence="2">
    <location>
        <begin position="101"/>
        <end position="131"/>
    </location>
</feature>
<keyword evidence="2" id="KW-0472">Membrane</keyword>
<evidence type="ECO:0000313" key="4">
    <source>
        <dbReference type="Proteomes" id="UP000320722"/>
    </source>
</evidence>
<feature type="region of interest" description="Disordered" evidence="1">
    <location>
        <begin position="1"/>
        <end position="26"/>
    </location>
</feature>
<evidence type="ECO:0000313" key="3">
    <source>
        <dbReference type="EMBL" id="QDU00673.1"/>
    </source>
</evidence>
<organism evidence="3 4">
    <name type="scientific">Gimesia chilikensis</name>
    <dbReference type="NCBI Taxonomy" id="2605989"/>
    <lineage>
        <taxon>Bacteria</taxon>
        <taxon>Pseudomonadati</taxon>
        <taxon>Planctomycetota</taxon>
        <taxon>Planctomycetia</taxon>
        <taxon>Planctomycetales</taxon>
        <taxon>Planctomycetaceae</taxon>
        <taxon>Gimesia</taxon>
    </lineage>
</organism>
<keyword evidence="2" id="KW-1133">Transmembrane helix</keyword>
<sequence>MSGFSFREGNEMRDGAPEEAAGPVGSEASGSQSLTYHAFIVMTACVSLAVFLQWCVLDYYVVRIVPYPDQVHDYDWICLLFPILPALALCLWLRWSGWGLTWLSLISVSGFGSILSLALITTLGVWFHFLIGGSL</sequence>
<gene>
    <name evidence="3" type="ORF">V6x_03480</name>
</gene>
<protein>
    <submittedName>
        <fullName evidence="3">Uncharacterized protein</fullName>
    </submittedName>
</protein>
<evidence type="ECO:0000256" key="2">
    <source>
        <dbReference type="SAM" id="Phobius"/>
    </source>
</evidence>
<dbReference type="Proteomes" id="UP000320722">
    <property type="component" value="Chromosome"/>
</dbReference>
<reference evidence="3 4" key="1">
    <citation type="submission" date="2019-02" db="EMBL/GenBank/DDBJ databases">
        <title>Deep-cultivation of Planctomycetes and their phenomic and genomic characterization uncovers novel biology.</title>
        <authorList>
            <person name="Wiegand S."/>
            <person name="Jogler M."/>
            <person name="Boedeker C."/>
            <person name="Pinto D."/>
            <person name="Vollmers J."/>
            <person name="Rivas-Marin E."/>
            <person name="Kohn T."/>
            <person name="Peeters S.H."/>
            <person name="Heuer A."/>
            <person name="Rast P."/>
            <person name="Oberbeckmann S."/>
            <person name="Bunk B."/>
            <person name="Jeske O."/>
            <person name="Meyerdierks A."/>
            <person name="Storesund J.E."/>
            <person name="Kallscheuer N."/>
            <person name="Luecker S."/>
            <person name="Lage O.M."/>
            <person name="Pohl T."/>
            <person name="Merkel B.J."/>
            <person name="Hornburger P."/>
            <person name="Mueller R.-W."/>
            <person name="Bruemmer F."/>
            <person name="Labrenz M."/>
            <person name="Spormann A.M."/>
            <person name="Op den Camp H."/>
            <person name="Overmann J."/>
            <person name="Amann R."/>
            <person name="Jetten M.S.M."/>
            <person name="Mascher T."/>
            <person name="Medema M.H."/>
            <person name="Devos D.P."/>
            <person name="Kaster A.-K."/>
            <person name="Ovreas L."/>
            <person name="Rohde M."/>
            <person name="Galperin M.Y."/>
            <person name="Jogler C."/>
        </authorList>
    </citation>
    <scope>NUCLEOTIDE SEQUENCE [LARGE SCALE GENOMIC DNA]</scope>
    <source>
        <strain evidence="3 4">V6</strain>
    </source>
</reference>
<dbReference type="RefSeq" id="WP_145035960.1">
    <property type="nucleotide sequence ID" value="NZ_CP036347.1"/>
</dbReference>
<evidence type="ECO:0000256" key="1">
    <source>
        <dbReference type="SAM" id="MobiDB-lite"/>
    </source>
</evidence>
<feature type="transmembrane region" description="Helical" evidence="2">
    <location>
        <begin position="74"/>
        <end position="95"/>
    </location>
</feature>